<dbReference type="Gene3D" id="3.90.550.10">
    <property type="entry name" value="Spore Coat Polysaccharide Biosynthesis Protein SpsA, Chain A"/>
    <property type="match status" value="1"/>
</dbReference>
<protein>
    <recommendedName>
        <fullName evidence="2">mannose-1-phosphate guanylyltransferase</fullName>
        <ecNumber evidence="2">2.7.7.13</ecNumber>
    </recommendedName>
</protein>
<comment type="similarity">
    <text evidence="1 8">Belongs to the mannose-6-phosphate isomerase type 2 family.</text>
</comment>
<comment type="catalytic activity">
    <reaction evidence="7">
        <text>alpha-D-mannose 1-phosphate + GTP + H(+) = GDP-alpha-D-mannose + diphosphate</text>
        <dbReference type="Rhea" id="RHEA:15229"/>
        <dbReference type="ChEBI" id="CHEBI:15378"/>
        <dbReference type="ChEBI" id="CHEBI:33019"/>
        <dbReference type="ChEBI" id="CHEBI:37565"/>
        <dbReference type="ChEBI" id="CHEBI:57527"/>
        <dbReference type="ChEBI" id="CHEBI:58409"/>
        <dbReference type="EC" id="2.7.7.13"/>
    </reaction>
</comment>
<dbReference type="GO" id="GO:0005525">
    <property type="term" value="F:GTP binding"/>
    <property type="evidence" value="ECO:0007669"/>
    <property type="project" value="UniProtKB-KW"/>
</dbReference>
<organism evidence="12 13">
    <name type="scientific">Bordetella ansorpii</name>
    <dbReference type="NCBI Taxonomy" id="288768"/>
    <lineage>
        <taxon>Bacteria</taxon>
        <taxon>Pseudomonadati</taxon>
        <taxon>Pseudomonadota</taxon>
        <taxon>Betaproteobacteria</taxon>
        <taxon>Burkholderiales</taxon>
        <taxon>Alcaligenaceae</taxon>
        <taxon>Bordetella</taxon>
    </lineage>
</organism>
<evidence type="ECO:0000313" key="13">
    <source>
        <dbReference type="Proteomes" id="UP000077037"/>
    </source>
</evidence>
<evidence type="ECO:0000259" key="9">
    <source>
        <dbReference type="Pfam" id="PF00483"/>
    </source>
</evidence>
<dbReference type="CDD" id="cd02509">
    <property type="entry name" value="GDP-M1P_Guanylyltransferase"/>
    <property type="match status" value="1"/>
</dbReference>
<evidence type="ECO:0000313" key="12">
    <source>
        <dbReference type="EMBL" id="SAI51800.1"/>
    </source>
</evidence>
<dbReference type="FunFam" id="2.60.120.10:FF:000032">
    <property type="entry name" value="Mannose-1-phosphate guanylyltransferase/mannose-6-phosphate isomerase"/>
    <property type="match status" value="1"/>
</dbReference>
<evidence type="ECO:0000256" key="3">
    <source>
        <dbReference type="ARBA" id="ARBA00022679"/>
    </source>
</evidence>
<dbReference type="CDD" id="cd02213">
    <property type="entry name" value="cupin_PMI_typeII_C"/>
    <property type="match status" value="1"/>
</dbReference>
<dbReference type="InterPro" id="IPR011051">
    <property type="entry name" value="RmlC_Cupin_sf"/>
</dbReference>
<dbReference type="NCBIfam" id="TIGR01479">
    <property type="entry name" value="GMP_PMI"/>
    <property type="match status" value="1"/>
</dbReference>
<dbReference type="GO" id="GO:0009298">
    <property type="term" value="P:GDP-mannose biosynthetic process"/>
    <property type="evidence" value="ECO:0007669"/>
    <property type="project" value="TreeGrafter"/>
</dbReference>
<dbReference type="Proteomes" id="UP000077037">
    <property type="component" value="Unassembled WGS sequence"/>
</dbReference>
<dbReference type="PANTHER" id="PTHR46390">
    <property type="entry name" value="MANNOSE-1-PHOSPHATE GUANYLYLTRANSFERASE"/>
    <property type="match status" value="1"/>
</dbReference>
<dbReference type="InterPro" id="IPR049577">
    <property type="entry name" value="GMPP_N"/>
</dbReference>
<evidence type="ECO:0000259" key="11">
    <source>
        <dbReference type="Pfam" id="PF22640"/>
    </source>
</evidence>
<feature type="domain" description="MannoseP isomerase/GMP-like beta-helix" evidence="11">
    <location>
        <begin position="293"/>
        <end position="347"/>
    </location>
</feature>
<evidence type="ECO:0000256" key="8">
    <source>
        <dbReference type="RuleBase" id="RU004190"/>
    </source>
</evidence>
<evidence type="ECO:0000259" key="10">
    <source>
        <dbReference type="Pfam" id="PF01050"/>
    </source>
</evidence>
<sequence length="470" mass="51546">MVRDSNIVPVILCGGSGTRLWPMSRKSLPKQFIPLAGDRSFLHATLLRARALAEQPALCIAAEEHRFLVDASVREAGGQARILLEPATRNTAAAICLACLDTDGDDILVIMPADHYIPDAEAFARTMQAGVDAAKQDRLVAFGVFPAFPSTSYGYLVTEPQTDPAAVRRVLRFAEKPSRDVAQSMILEGNSYWNSGIYVGRARVLIEAFAQHAPDVLLACQEAMRQPQRDGAFVRPDADRFKACRSDSIDYAVMEHTDKLLLVPFNGAWSDVGSWDSAAELIEPDSHGNRASGNHRVVDASNTTVWATSRLVVALGTRDLSIIETPDAVLVAAAGHSEQVKAVVAALEADNVPEVAAHRKISRPWGWYDTIDAGEQFLVKRIMVRPGASLSLQKHHHRAEHWVVVKGVAEVTRGEECFPLQANESTYIPIGVVHRLHNPGEGELEMIEIQTGDHLSEDDIVRFEDNYGRK</sequence>
<dbReference type="Pfam" id="PF01050">
    <property type="entry name" value="MannoseP_isomer"/>
    <property type="match status" value="1"/>
</dbReference>
<dbReference type="EC" id="2.7.7.13" evidence="2"/>
<dbReference type="OrthoDB" id="9806359at2"/>
<dbReference type="EMBL" id="FKBS01000025">
    <property type="protein sequence ID" value="SAI51800.1"/>
    <property type="molecule type" value="Genomic_DNA"/>
</dbReference>
<keyword evidence="12" id="KW-0413">Isomerase</keyword>
<dbReference type="AlphaFoldDB" id="A0A157R1G9"/>
<dbReference type="GO" id="GO:0000271">
    <property type="term" value="P:polysaccharide biosynthetic process"/>
    <property type="evidence" value="ECO:0007669"/>
    <property type="project" value="InterPro"/>
</dbReference>
<keyword evidence="5" id="KW-0547">Nucleotide-binding</keyword>
<dbReference type="Gene3D" id="2.60.120.10">
    <property type="entry name" value="Jelly Rolls"/>
    <property type="match status" value="1"/>
</dbReference>
<dbReference type="SUPFAM" id="SSF51182">
    <property type="entry name" value="RmlC-like cupins"/>
    <property type="match status" value="1"/>
</dbReference>
<dbReference type="GO" id="GO:0016853">
    <property type="term" value="F:isomerase activity"/>
    <property type="evidence" value="ECO:0007669"/>
    <property type="project" value="UniProtKB-KW"/>
</dbReference>
<evidence type="ECO:0000256" key="4">
    <source>
        <dbReference type="ARBA" id="ARBA00022695"/>
    </source>
</evidence>
<evidence type="ECO:0000256" key="5">
    <source>
        <dbReference type="ARBA" id="ARBA00022741"/>
    </source>
</evidence>
<name>A0A157R1G9_9BORD</name>
<dbReference type="RefSeq" id="WP_066418959.1">
    <property type="nucleotide sequence ID" value="NZ_FKBS01000025.1"/>
</dbReference>
<keyword evidence="4 12" id="KW-0548">Nucleotidyltransferase</keyword>
<evidence type="ECO:0000256" key="6">
    <source>
        <dbReference type="ARBA" id="ARBA00023134"/>
    </source>
</evidence>
<reference evidence="12 13" key="1">
    <citation type="submission" date="2016-03" db="EMBL/GenBank/DDBJ databases">
        <authorList>
            <consortium name="Pathogen Informatics"/>
        </authorList>
    </citation>
    <scope>NUCLEOTIDE SEQUENCE [LARGE SCALE GENOMIC DNA]</scope>
    <source>
        <strain evidence="12 13">NCTC13364</strain>
    </source>
</reference>
<dbReference type="GO" id="GO:0004475">
    <property type="term" value="F:mannose-1-phosphate guanylyltransferase (GTP) activity"/>
    <property type="evidence" value="ECO:0007669"/>
    <property type="project" value="UniProtKB-EC"/>
</dbReference>
<dbReference type="InterPro" id="IPR005835">
    <property type="entry name" value="NTP_transferase_dom"/>
</dbReference>
<accession>A0A157R1G9</accession>
<evidence type="ECO:0000256" key="2">
    <source>
        <dbReference type="ARBA" id="ARBA00012387"/>
    </source>
</evidence>
<evidence type="ECO:0000256" key="7">
    <source>
        <dbReference type="ARBA" id="ARBA00047343"/>
    </source>
</evidence>
<proteinExistence type="inferred from homology"/>
<dbReference type="InterPro" id="IPR006375">
    <property type="entry name" value="Man1P_GuaTrfase/Man6P_Isoase"/>
</dbReference>
<feature type="domain" description="Mannose-6-phosphate isomerase type II C-terminal" evidence="10">
    <location>
        <begin position="354"/>
        <end position="465"/>
    </location>
</feature>
<evidence type="ECO:0000256" key="1">
    <source>
        <dbReference type="ARBA" id="ARBA00006115"/>
    </source>
</evidence>
<dbReference type="PANTHER" id="PTHR46390:SF1">
    <property type="entry name" value="MANNOSE-1-PHOSPHATE GUANYLYLTRANSFERASE"/>
    <property type="match status" value="1"/>
</dbReference>
<gene>
    <name evidence="12" type="primary">algA_2</name>
    <name evidence="12" type="ORF">SAMEA1982600_04346</name>
</gene>
<feature type="domain" description="Nucleotidyl transferase" evidence="9">
    <location>
        <begin position="9"/>
        <end position="281"/>
    </location>
</feature>
<dbReference type="Pfam" id="PF00483">
    <property type="entry name" value="NTP_transferase"/>
    <property type="match status" value="1"/>
</dbReference>
<keyword evidence="6" id="KW-0342">GTP-binding</keyword>
<dbReference type="InterPro" id="IPR051161">
    <property type="entry name" value="Mannose-6P_isomerase_type2"/>
</dbReference>
<dbReference type="InterPro" id="IPR001538">
    <property type="entry name" value="Man6P_isomerase-2_C"/>
</dbReference>
<dbReference type="Pfam" id="PF22640">
    <property type="entry name" value="ManC_GMP_beta-helix"/>
    <property type="match status" value="1"/>
</dbReference>
<dbReference type="InterPro" id="IPR054566">
    <property type="entry name" value="ManC/GMP-like_b-helix"/>
</dbReference>
<dbReference type="SUPFAM" id="SSF53448">
    <property type="entry name" value="Nucleotide-diphospho-sugar transferases"/>
    <property type="match status" value="1"/>
</dbReference>
<dbReference type="InterPro" id="IPR029044">
    <property type="entry name" value="Nucleotide-diphossugar_trans"/>
</dbReference>
<keyword evidence="3 12" id="KW-0808">Transferase</keyword>
<dbReference type="InterPro" id="IPR014710">
    <property type="entry name" value="RmlC-like_jellyroll"/>
</dbReference>